<dbReference type="Gene3D" id="3.90.79.10">
    <property type="entry name" value="Nucleoside Triphosphate Pyrophosphohydrolase"/>
    <property type="match status" value="1"/>
</dbReference>
<dbReference type="PROSITE" id="PS00893">
    <property type="entry name" value="NUDIX_BOX"/>
    <property type="match status" value="1"/>
</dbReference>
<dbReference type="InterPro" id="IPR015797">
    <property type="entry name" value="NUDIX_hydrolase-like_dom_sf"/>
</dbReference>
<keyword evidence="1 2" id="KW-0378">Hydrolase</keyword>
<gene>
    <name evidence="4" type="ORF">A3C20_04190</name>
</gene>
<dbReference type="Proteomes" id="UP000176914">
    <property type="component" value="Unassembled WGS sequence"/>
</dbReference>
<evidence type="ECO:0000256" key="1">
    <source>
        <dbReference type="ARBA" id="ARBA00022801"/>
    </source>
</evidence>
<accession>A0A1F6EAI2</accession>
<sequence>MTQIHPLVGTGVWIHKEGKVLLAKRAGEKRAGAGEWCPPGGHLEMNETLEECVIRETMEEAGVEIENIRLITITEDPNPEAGTHYLTFFYVAEWASGEPRPLEGEPEDWGWFDWHNLPKPLFRPVLEFLEKGINPLEWKA</sequence>
<protein>
    <recommendedName>
        <fullName evidence="3">Nudix hydrolase domain-containing protein</fullName>
    </recommendedName>
</protein>
<dbReference type="PRINTS" id="PR00502">
    <property type="entry name" value="NUDIXFAMILY"/>
</dbReference>
<dbReference type="EMBL" id="MFLL01000001">
    <property type="protein sequence ID" value="OGG70694.1"/>
    <property type="molecule type" value="Genomic_DNA"/>
</dbReference>
<name>A0A1F6EAI2_9BACT</name>
<dbReference type="PANTHER" id="PTHR16099">
    <property type="entry name" value="8-OXO-DGTP DIPHOSPHATES NUDT15"/>
    <property type="match status" value="1"/>
</dbReference>
<comment type="caution">
    <text evidence="4">The sequence shown here is derived from an EMBL/GenBank/DDBJ whole genome shotgun (WGS) entry which is preliminary data.</text>
</comment>
<evidence type="ECO:0000259" key="3">
    <source>
        <dbReference type="PROSITE" id="PS51462"/>
    </source>
</evidence>
<dbReference type="GO" id="GO:0016787">
    <property type="term" value="F:hydrolase activity"/>
    <property type="evidence" value="ECO:0007669"/>
    <property type="project" value="UniProtKB-KW"/>
</dbReference>
<dbReference type="PANTHER" id="PTHR16099:SF5">
    <property type="entry name" value="NUCLEOTIDE TRIPHOSPHATE DIPHOSPHATASE NUDT15"/>
    <property type="match status" value="1"/>
</dbReference>
<dbReference type="PROSITE" id="PS51462">
    <property type="entry name" value="NUDIX"/>
    <property type="match status" value="1"/>
</dbReference>
<evidence type="ECO:0000313" key="4">
    <source>
        <dbReference type="EMBL" id="OGG70694.1"/>
    </source>
</evidence>
<organism evidence="4 5">
    <name type="scientific">Candidatus Kaiserbacteria bacterium RIFCSPHIGHO2_02_FULL_55_25</name>
    <dbReference type="NCBI Taxonomy" id="1798498"/>
    <lineage>
        <taxon>Bacteria</taxon>
        <taxon>Candidatus Kaiseribacteriota</taxon>
    </lineage>
</organism>
<dbReference type="SUPFAM" id="SSF55811">
    <property type="entry name" value="Nudix"/>
    <property type="match status" value="1"/>
</dbReference>
<proteinExistence type="inferred from homology"/>
<dbReference type="InterPro" id="IPR020084">
    <property type="entry name" value="NUDIX_hydrolase_CS"/>
</dbReference>
<evidence type="ECO:0000256" key="2">
    <source>
        <dbReference type="RuleBase" id="RU003476"/>
    </source>
</evidence>
<reference evidence="4 5" key="1">
    <citation type="journal article" date="2016" name="Nat. Commun.">
        <title>Thousands of microbial genomes shed light on interconnected biogeochemical processes in an aquifer system.</title>
        <authorList>
            <person name="Anantharaman K."/>
            <person name="Brown C.T."/>
            <person name="Hug L.A."/>
            <person name="Sharon I."/>
            <person name="Castelle C.J."/>
            <person name="Probst A.J."/>
            <person name="Thomas B.C."/>
            <person name="Singh A."/>
            <person name="Wilkins M.J."/>
            <person name="Karaoz U."/>
            <person name="Brodie E.L."/>
            <person name="Williams K.H."/>
            <person name="Hubbard S.S."/>
            <person name="Banfield J.F."/>
        </authorList>
    </citation>
    <scope>NUCLEOTIDE SEQUENCE [LARGE SCALE GENOMIC DNA]</scope>
</reference>
<dbReference type="InterPro" id="IPR000086">
    <property type="entry name" value="NUDIX_hydrolase_dom"/>
</dbReference>
<dbReference type="Pfam" id="PF00293">
    <property type="entry name" value="NUDIX"/>
    <property type="match status" value="1"/>
</dbReference>
<dbReference type="CDD" id="cd04678">
    <property type="entry name" value="NUDIX_MTH2_Nudt15"/>
    <property type="match status" value="1"/>
</dbReference>
<feature type="domain" description="Nudix hydrolase" evidence="3">
    <location>
        <begin position="3"/>
        <end position="134"/>
    </location>
</feature>
<dbReference type="InterPro" id="IPR020476">
    <property type="entry name" value="Nudix_hydrolase"/>
</dbReference>
<comment type="similarity">
    <text evidence="2">Belongs to the Nudix hydrolase family.</text>
</comment>
<dbReference type="AlphaFoldDB" id="A0A1F6EAI2"/>
<evidence type="ECO:0000313" key="5">
    <source>
        <dbReference type="Proteomes" id="UP000176914"/>
    </source>
</evidence>